<dbReference type="RefSeq" id="WP_058231046.1">
    <property type="nucleotide sequence ID" value="NZ_FMYG01000001.1"/>
</dbReference>
<evidence type="ECO:0000313" key="3">
    <source>
        <dbReference type="Proteomes" id="UP000183203"/>
    </source>
</evidence>
<feature type="domain" description="IrrE N-terminal-like" evidence="1">
    <location>
        <begin position="28"/>
        <end position="111"/>
    </location>
</feature>
<dbReference type="InterPro" id="IPR010359">
    <property type="entry name" value="IrrE_HExxH"/>
</dbReference>
<dbReference type="SUPFAM" id="SSF55486">
    <property type="entry name" value="Metalloproteases ('zincins'), catalytic domain"/>
    <property type="match status" value="1"/>
</dbReference>
<protein>
    <recommendedName>
        <fullName evidence="1">IrrE N-terminal-like domain-containing protein</fullName>
    </recommendedName>
</protein>
<sequence length="145" mass="16109">MKELLALAARLEVSVHVAHLPEPFRGFYDHGRRRVVYDFSLTPIERACVLAHELGHAFYGHQGRDDPDAEAAADAFAAAVLVDPVLFAELESIGLDDEAIADELGVSIKLLRVFADNHLARVRGVTYTRPRLGRGHYQHAVRWAS</sequence>
<accession>A0A1G6GXL6</accession>
<dbReference type="STRING" id="993073.AS029_02800"/>
<dbReference type="Proteomes" id="UP000183203">
    <property type="component" value="Unassembled WGS sequence"/>
</dbReference>
<evidence type="ECO:0000313" key="2">
    <source>
        <dbReference type="EMBL" id="SDB86684.1"/>
    </source>
</evidence>
<gene>
    <name evidence="2" type="ORF">SAMN05216418_0801</name>
</gene>
<evidence type="ECO:0000259" key="1">
    <source>
        <dbReference type="Pfam" id="PF06114"/>
    </source>
</evidence>
<proteinExistence type="predicted"/>
<dbReference type="Pfam" id="PF06114">
    <property type="entry name" value="Peptidase_M78"/>
    <property type="match status" value="1"/>
</dbReference>
<name>A0A1G6GXL6_9MICO</name>
<organism evidence="2 3">
    <name type="scientific">Microbacterium enclense</name>
    <dbReference type="NCBI Taxonomy" id="993073"/>
    <lineage>
        <taxon>Bacteria</taxon>
        <taxon>Bacillati</taxon>
        <taxon>Actinomycetota</taxon>
        <taxon>Actinomycetes</taxon>
        <taxon>Micrococcales</taxon>
        <taxon>Microbacteriaceae</taxon>
        <taxon>Microbacterium</taxon>
    </lineage>
</organism>
<dbReference type="Gene3D" id="1.10.10.2910">
    <property type="match status" value="1"/>
</dbReference>
<dbReference type="AlphaFoldDB" id="A0A1G6GXL6"/>
<reference evidence="2 3" key="1">
    <citation type="submission" date="2016-09" db="EMBL/GenBank/DDBJ databases">
        <authorList>
            <person name="Capua I."/>
            <person name="De Benedictis P."/>
            <person name="Joannis T."/>
            <person name="Lombin L.H."/>
            <person name="Cattoli G."/>
        </authorList>
    </citation>
    <scope>NUCLEOTIDE SEQUENCE [LARGE SCALE GENOMIC DNA]</scope>
    <source>
        <strain evidence="2 3">NIO-1002</strain>
    </source>
</reference>
<dbReference type="EMBL" id="FMYG01000001">
    <property type="protein sequence ID" value="SDB86684.1"/>
    <property type="molecule type" value="Genomic_DNA"/>
</dbReference>